<keyword evidence="1" id="KW-1133">Transmembrane helix</keyword>
<feature type="transmembrane region" description="Helical" evidence="1">
    <location>
        <begin position="308"/>
        <end position="327"/>
    </location>
</feature>
<feature type="transmembrane region" description="Helical" evidence="1">
    <location>
        <begin position="225"/>
        <end position="245"/>
    </location>
</feature>
<feature type="transmembrane region" description="Helical" evidence="1">
    <location>
        <begin position="140"/>
        <end position="159"/>
    </location>
</feature>
<reference evidence="2" key="1">
    <citation type="submission" date="2018-05" db="EMBL/GenBank/DDBJ databases">
        <authorList>
            <person name="Lanie J.A."/>
            <person name="Ng W.-L."/>
            <person name="Kazmierczak K.M."/>
            <person name="Andrzejewski T.M."/>
            <person name="Davidsen T.M."/>
            <person name="Wayne K.J."/>
            <person name="Tettelin H."/>
            <person name="Glass J.I."/>
            <person name="Rusch D."/>
            <person name="Podicherti R."/>
            <person name="Tsui H.-C.T."/>
            <person name="Winkler M.E."/>
        </authorList>
    </citation>
    <scope>NUCLEOTIDE SEQUENCE</scope>
</reference>
<organism evidence="2">
    <name type="scientific">marine metagenome</name>
    <dbReference type="NCBI Taxonomy" id="408172"/>
    <lineage>
        <taxon>unclassified sequences</taxon>
        <taxon>metagenomes</taxon>
        <taxon>ecological metagenomes</taxon>
    </lineage>
</organism>
<keyword evidence="1" id="KW-0472">Membrane</keyword>
<name>A0A381ZTU3_9ZZZZ</name>
<keyword evidence="1" id="KW-0812">Transmembrane</keyword>
<feature type="transmembrane region" description="Helical" evidence="1">
    <location>
        <begin position="373"/>
        <end position="392"/>
    </location>
</feature>
<feature type="transmembrane region" description="Helical" evidence="1">
    <location>
        <begin position="333"/>
        <end position="352"/>
    </location>
</feature>
<feature type="non-terminal residue" evidence="2">
    <location>
        <position position="1"/>
    </location>
</feature>
<sequence length="504" mass="53592">VTHGVRHYREAMSQMAAPRADARVAKALVAALVAFLAVSWWPAFSLPLGDSHEGRVLGQFSLHVANFWDLGPVGSSFGASWEPFSDVPYTHHPPLLTFLHLVVSAVAGQGLPQVKMVGYLAGLATIPALWWVGCRLGLRALPVVAAIAALVVTPWWWVYGRLGLGFLPNLAMMGAVWAVADQTTPRRTRLAAAASFAAVAASWHGVFLAPLLWLWLWRRRGLDRAVLVVGAAMAAGGLVVLAWVAQGAGFGELGDHLGDRVGGDWGWGEFAQRQWDFARGLLPDWYLVAALPALAAGLADARTRFATGALSAMVVAFAVVPADGAWIHDYWNFPVLLALFPGFAVLLDWVGGWSAHWLDRRLGGGRLVGRVRLQLAVAAIVVAGGAAVIAMGPSGRHDRYFAAPADAGGLVAAVGPAAGQSVAWYVPQVPWPTWIAHAWRLPPAALVDAGGVATVPDDDLAVVRLDRLPGWLDTAVTDYAVAVDGNYAAVRGVDLRRHATGDDR</sequence>
<proteinExistence type="predicted"/>
<feature type="transmembrane region" description="Helical" evidence="1">
    <location>
        <begin position="116"/>
        <end position="133"/>
    </location>
</feature>
<evidence type="ECO:0000256" key="1">
    <source>
        <dbReference type="SAM" id="Phobius"/>
    </source>
</evidence>
<evidence type="ECO:0008006" key="3">
    <source>
        <dbReference type="Google" id="ProtNLM"/>
    </source>
</evidence>
<dbReference type="AlphaFoldDB" id="A0A381ZTU3"/>
<accession>A0A381ZTU3</accession>
<feature type="transmembrane region" description="Helical" evidence="1">
    <location>
        <begin position="285"/>
        <end position="301"/>
    </location>
</feature>
<feature type="transmembrane region" description="Helical" evidence="1">
    <location>
        <begin position="190"/>
        <end position="213"/>
    </location>
</feature>
<gene>
    <name evidence="2" type="ORF">METZ01_LOCUS145378</name>
</gene>
<dbReference type="EMBL" id="UINC01022588">
    <property type="protein sequence ID" value="SVA92524.1"/>
    <property type="molecule type" value="Genomic_DNA"/>
</dbReference>
<protein>
    <recommendedName>
        <fullName evidence="3">Glycosyltransferase RgtA/B/C/D-like domain-containing protein</fullName>
    </recommendedName>
</protein>
<feature type="transmembrane region" description="Helical" evidence="1">
    <location>
        <begin position="24"/>
        <end position="43"/>
    </location>
</feature>
<evidence type="ECO:0000313" key="2">
    <source>
        <dbReference type="EMBL" id="SVA92524.1"/>
    </source>
</evidence>